<dbReference type="PANTHER" id="PTHR38116">
    <property type="entry name" value="CHROMOSOME 7, WHOLE GENOME SHOTGUN SEQUENCE"/>
    <property type="match status" value="1"/>
</dbReference>
<protein>
    <submittedName>
        <fullName evidence="3">Uncharacterized protein</fullName>
    </submittedName>
</protein>
<proteinExistence type="predicted"/>
<evidence type="ECO:0000256" key="1">
    <source>
        <dbReference type="SAM" id="MobiDB-lite"/>
    </source>
</evidence>
<name>A0AAD7IJQ8_9AGAR</name>
<dbReference type="PANTHER" id="PTHR38116:SF1">
    <property type="entry name" value="BZIP DOMAIN-CONTAINING PROTEIN"/>
    <property type="match status" value="1"/>
</dbReference>
<feature type="compositionally biased region" description="Polar residues" evidence="1">
    <location>
        <begin position="1"/>
        <end position="10"/>
    </location>
</feature>
<dbReference type="InterPro" id="IPR021833">
    <property type="entry name" value="DUF3425"/>
</dbReference>
<sequence>MPDESSNSQLELFRSPQDSDDWHAVSDPKKRKQIQDRLAQRARRRRLKESAGTLTKASSSSSPSNSGYTPGNDLIPVHSSPRILAVNIDARHLSAGTGSATMLAALFQNGVVLGLTCGTVVPAKSKPQPSNVPQSLQPTETQLMRIHPPWIDRFPFPRMRDNMVTLGVIDEEVFLQYMFTSPTFEVKPGYASWDPTGWVVQKEFVQKWGFLFC</sequence>
<dbReference type="EMBL" id="JARKIB010000086">
    <property type="protein sequence ID" value="KAJ7744699.1"/>
    <property type="molecule type" value="Genomic_DNA"/>
</dbReference>
<dbReference type="Pfam" id="PF11905">
    <property type="entry name" value="DUF3425"/>
    <property type="match status" value="1"/>
</dbReference>
<keyword evidence="4" id="KW-1185">Reference proteome</keyword>
<organism evidence="3 4">
    <name type="scientific">Mycena metata</name>
    <dbReference type="NCBI Taxonomy" id="1033252"/>
    <lineage>
        <taxon>Eukaryota</taxon>
        <taxon>Fungi</taxon>
        <taxon>Dikarya</taxon>
        <taxon>Basidiomycota</taxon>
        <taxon>Agaricomycotina</taxon>
        <taxon>Agaricomycetes</taxon>
        <taxon>Agaricomycetidae</taxon>
        <taxon>Agaricales</taxon>
        <taxon>Marasmiineae</taxon>
        <taxon>Mycenaceae</taxon>
        <taxon>Mycena</taxon>
    </lineage>
</organism>
<evidence type="ECO:0000313" key="4">
    <source>
        <dbReference type="Proteomes" id="UP001215598"/>
    </source>
</evidence>
<comment type="caution">
    <text evidence="3">The sequence shown here is derived from an EMBL/GenBank/DDBJ whole genome shotgun (WGS) entry which is preliminary data.</text>
</comment>
<evidence type="ECO:0000313" key="2">
    <source>
        <dbReference type="EMBL" id="KAJ7721452.1"/>
    </source>
</evidence>
<feature type="region of interest" description="Disordered" evidence="1">
    <location>
        <begin position="1"/>
        <end position="74"/>
    </location>
</feature>
<dbReference type="EMBL" id="JARKIB010000229">
    <property type="protein sequence ID" value="KAJ7721452.1"/>
    <property type="molecule type" value="Genomic_DNA"/>
</dbReference>
<reference evidence="3" key="1">
    <citation type="submission" date="2023-03" db="EMBL/GenBank/DDBJ databases">
        <title>Massive genome expansion in bonnet fungi (Mycena s.s.) driven by repeated elements and novel gene families across ecological guilds.</title>
        <authorList>
            <consortium name="Lawrence Berkeley National Laboratory"/>
            <person name="Harder C.B."/>
            <person name="Miyauchi S."/>
            <person name="Viragh M."/>
            <person name="Kuo A."/>
            <person name="Thoen E."/>
            <person name="Andreopoulos B."/>
            <person name="Lu D."/>
            <person name="Skrede I."/>
            <person name="Drula E."/>
            <person name="Henrissat B."/>
            <person name="Morin E."/>
            <person name="Kohler A."/>
            <person name="Barry K."/>
            <person name="LaButti K."/>
            <person name="Morin E."/>
            <person name="Salamov A."/>
            <person name="Lipzen A."/>
            <person name="Mereny Z."/>
            <person name="Hegedus B."/>
            <person name="Baldrian P."/>
            <person name="Stursova M."/>
            <person name="Weitz H."/>
            <person name="Taylor A."/>
            <person name="Grigoriev I.V."/>
            <person name="Nagy L.G."/>
            <person name="Martin F."/>
            <person name="Kauserud H."/>
        </authorList>
    </citation>
    <scope>NUCLEOTIDE SEQUENCE</scope>
    <source>
        <strain evidence="3">CBHHK182m</strain>
    </source>
</reference>
<feature type="compositionally biased region" description="Basic and acidic residues" evidence="1">
    <location>
        <begin position="20"/>
        <end position="39"/>
    </location>
</feature>
<gene>
    <name evidence="3" type="ORF">B0H16DRAFT_1559887</name>
    <name evidence="2" type="ORF">B0H16DRAFT_1602427</name>
</gene>
<evidence type="ECO:0000313" key="3">
    <source>
        <dbReference type="EMBL" id="KAJ7744699.1"/>
    </source>
</evidence>
<dbReference type="Proteomes" id="UP001215598">
    <property type="component" value="Unassembled WGS sequence"/>
</dbReference>
<accession>A0AAD7IJQ8</accession>
<dbReference type="AlphaFoldDB" id="A0AAD7IJQ8"/>